<name>A0ACA9KIL3_9GLOM</name>
<sequence>MRIQLGCEDAQDSHQEAGSNNRKASSNNRCSIPRKTKVTETTKIKKQGLKIKRLKHLFRTISKGERTITMVGRTARKKKDINKQALKGRRTEASHKYIKDKSDLIHSDDIQTSDGEVSFDQNRQLDMNDELCESSMDIDTQDSGQSTEKICNFVSNNSPMDFSELVSISDRHDYRSISNITNKEFSSSRPDIGLCTPINYKISNMHVAYLQECLQKKGISQQAIELTQELHFTNDQKIAVFLSNVRSHNPAAIDTIANWLKDIIRHLAPEGKAKNIRILLVLLAQNGDADLNVILVLKNWSSLNIYQYFYQRGIKLMLEQNNITEKFMNQARNI</sequence>
<dbReference type="Proteomes" id="UP000789920">
    <property type="component" value="Unassembled WGS sequence"/>
</dbReference>
<reference evidence="1" key="1">
    <citation type="submission" date="2021-06" db="EMBL/GenBank/DDBJ databases">
        <authorList>
            <person name="Kallberg Y."/>
            <person name="Tangrot J."/>
            <person name="Rosling A."/>
        </authorList>
    </citation>
    <scope>NUCLEOTIDE SEQUENCE</scope>
    <source>
        <strain evidence="1">MA461A</strain>
    </source>
</reference>
<evidence type="ECO:0000313" key="1">
    <source>
        <dbReference type="EMBL" id="CAG8475710.1"/>
    </source>
</evidence>
<organism evidence="1 2">
    <name type="scientific">Racocetra persica</name>
    <dbReference type="NCBI Taxonomy" id="160502"/>
    <lineage>
        <taxon>Eukaryota</taxon>
        <taxon>Fungi</taxon>
        <taxon>Fungi incertae sedis</taxon>
        <taxon>Mucoromycota</taxon>
        <taxon>Glomeromycotina</taxon>
        <taxon>Glomeromycetes</taxon>
        <taxon>Diversisporales</taxon>
        <taxon>Gigasporaceae</taxon>
        <taxon>Racocetra</taxon>
    </lineage>
</organism>
<keyword evidence="2" id="KW-1185">Reference proteome</keyword>
<gene>
    <name evidence="1" type="ORF">RPERSI_LOCUS764</name>
</gene>
<accession>A0ACA9KIL3</accession>
<dbReference type="EMBL" id="CAJVQC010000617">
    <property type="protein sequence ID" value="CAG8475710.1"/>
    <property type="molecule type" value="Genomic_DNA"/>
</dbReference>
<proteinExistence type="predicted"/>
<evidence type="ECO:0000313" key="2">
    <source>
        <dbReference type="Proteomes" id="UP000789920"/>
    </source>
</evidence>
<protein>
    <submittedName>
        <fullName evidence="1">19264_t:CDS:1</fullName>
    </submittedName>
</protein>
<comment type="caution">
    <text evidence="1">The sequence shown here is derived from an EMBL/GenBank/DDBJ whole genome shotgun (WGS) entry which is preliminary data.</text>
</comment>